<evidence type="ECO:0000313" key="2">
    <source>
        <dbReference type="EMBL" id="MFC5886178.1"/>
    </source>
</evidence>
<keyword evidence="1" id="KW-1133">Transmembrane helix</keyword>
<evidence type="ECO:0000313" key="3">
    <source>
        <dbReference type="Proteomes" id="UP001596067"/>
    </source>
</evidence>
<dbReference type="Pfam" id="PF05437">
    <property type="entry name" value="AzlD"/>
    <property type="match status" value="1"/>
</dbReference>
<dbReference type="EMBL" id="JBHSOD010000014">
    <property type="protein sequence ID" value="MFC5886178.1"/>
    <property type="molecule type" value="Genomic_DNA"/>
</dbReference>
<reference evidence="3" key="1">
    <citation type="journal article" date="2019" name="Int. J. Syst. Evol. Microbiol.">
        <title>The Global Catalogue of Microorganisms (GCM) 10K type strain sequencing project: providing services to taxonomists for standard genome sequencing and annotation.</title>
        <authorList>
            <consortium name="The Broad Institute Genomics Platform"/>
            <consortium name="The Broad Institute Genome Sequencing Center for Infectious Disease"/>
            <person name="Wu L."/>
            <person name="Ma J."/>
        </authorList>
    </citation>
    <scope>NUCLEOTIDE SEQUENCE [LARGE SCALE GENOMIC DNA]</scope>
    <source>
        <strain evidence="3">CGMCC 4.1469</strain>
    </source>
</reference>
<dbReference type="InterPro" id="IPR008407">
    <property type="entry name" value="Brnchd-chn_aa_trnsp_AzlD"/>
</dbReference>
<keyword evidence="1" id="KW-0472">Membrane</keyword>
<keyword evidence="1" id="KW-0812">Transmembrane</keyword>
<gene>
    <name evidence="2" type="ORF">ACFP0N_14500</name>
</gene>
<sequence length="111" mass="11647">MPDTPYLLAAIGVSAAVTWGLRALPFAALAPLRSSAVLHFLSVRMPVGVMVILTVYSLRDLPLAGPLRATPTLLALAATLGLHLWRRNAVLSILGGTAVHVALASTLFAHM</sequence>
<comment type="caution">
    <text evidence="2">The sequence shown here is derived from an EMBL/GenBank/DDBJ whole genome shotgun (WGS) entry which is preliminary data.</text>
</comment>
<feature type="transmembrane region" description="Helical" evidence="1">
    <location>
        <begin position="89"/>
        <end position="109"/>
    </location>
</feature>
<organism evidence="2 3">
    <name type="scientific">Kitasatospora aburaviensis</name>
    <dbReference type="NCBI Taxonomy" id="67265"/>
    <lineage>
        <taxon>Bacteria</taxon>
        <taxon>Bacillati</taxon>
        <taxon>Actinomycetota</taxon>
        <taxon>Actinomycetes</taxon>
        <taxon>Kitasatosporales</taxon>
        <taxon>Streptomycetaceae</taxon>
        <taxon>Kitasatospora</taxon>
    </lineage>
</organism>
<name>A0ABW1EYP1_9ACTN</name>
<accession>A0ABW1EYP1</accession>
<evidence type="ECO:0000256" key="1">
    <source>
        <dbReference type="SAM" id="Phobius"/>
    </source>
</evidence>
<feature type="transmembrane region" description="Helical" evidence="1">
    <location>
        <begin position="6"/>
        <end position="24"/>
    </location>
</feature>
<proteinExistence type="predicted"/>
<dbReference type="Proteomes" id="UP001596067">
    <property type="component" value="Unassembled WGS sequence"/>
</dbReference>
<dbReference type="RefSeq" id="WP_313765854.1">
    <property type="nucleotide sequence ID" value="NZ_BAAAVH010000012.1"/>
</dbReference>
<protein>
    <submittedName>
        <fullName evidence="2">Branched-chain amino acid transporter permease</fullName>
    </submittedName>
</protein>
<feature type="transmembrane region" description="Helical" evidence="1">
    <location>
        <begin position="36"/>
        <end position="57"/>
    </location>
</feature>
<dbReference type="PIRSF" id="PIRSF003203">
    <property type="entry name" value="AzlD"/>
    <property type="match status" value="1"/>
</dbReference>
<keyword evidence="3" id="KW-1185">Reference proteome</keyword>